<dbReference type="EMBL" id="MU853340">
    <property type="protein sequence ID" value="KAK4113146.1"/>
    <property type="molecule type" value="Genomic_DNA"/>
</dbReference>
<dbReference type="SUPFAM" id="SSF51316">
    <property type="entry name" value="Mss4-like"/>
    <property type="match status" value="1"/>
</dbReference>
<dbReference type="GO" id="GO:0046872">
    <property type="term" value="F:metal ion binding"/>
    <property type="evidence" value="ECO:0007669"/>
    <property type="project" value="UniProtKB-KW"/>
</dbReference>
<evidence type="ECO:0000256" key="4">
    <source>
        <dbReference type="ARBA" id="ARBA00023239"/>
    </source>
</evidence>
<dbReference type="AlphaFoldDB" id="A0AAN6TFB9"/>
<dbReference type="PANTHER" id="PTHR33337:SF3">
    <property type="entry name" value="CENP-V_GFA DOMAIN-CONTAINING PROTEIN"/>
    <property type="match status" value="1"/>
</dbReference>
<dbReference type="PANTHER" id="PTHR33337">
    <property type="entry name" value="GFA DOMAIN-CONTAINING PROTEIN"/>
    <property type="match status" value="1"/>
</dbReference>
<comment type="caution">
    <text evidence="6">The sequence shown here is derived from an EMBL/GenBank/DDBJ whole genome shotgun (WGS) entry which is preliminary data.</text>
</comment>
<dbReference type="GeneID" id="89934557"/>
<dbReference type="PROSITE" id="PS51891">
    <property type="entry name" value="CENP_V_GFA"/>
    <property type="match status" value="1"/>
</dbReference>
<evidence type="ECO:0000259" key="5">
    <source>
        <dbReference type="PROSITE" id="PS51891"/>
    </source>
</evidence>
<comment type="similarity">
    <text evidence="1">Belongs to the Gfa family.</text>
</comment>
<sequence length="149" mass="16442">MEVSCQCALINFTTPTASPLSVYHCHCTQCRVQSGSAYGTSAIFPAAGIFPLAPDLSSNLGVWTRNAKEGRTMDCYFCKRCGTRVMHRIRQADGTERETVSIKGGLVKGLQWKGAMHIYTESAVVDIPEGVKRWEREPDVMVGRPESNK</sequence>
<dbReference type="Proteomes" id="UP001302812">
    <property type="component" value="Unassembled WGS sequence"/>
</dbReference>
<dbReference type="InterPro" id="IPR011057">
    <property type="entry name" value="Mss4-like_sf"/>
</dbReference>
<keyword evidence="4" id="KW-0456">Lyase</keyword>
<keyword evidence="3" id="KW-0862">Zinc</keyword>
<accession>A0AAN6TFB9</accession>
<keyword evidence="2" id="KW-0479">Metal-binding</keyword>
<evidence type="ECO:0000313" key="6">
    <source>
        <dbReference type="EMBL" id="KAK4113146.1"/>
    </source>
</evidence>
<protein>
    <recommendedName>
        <fullName evidence="5">CENP-V/GFA domain-containing protein</fullName>
    </recommendedName>
</protein>
<dbReference type="InterPro" id="IPR006913">
    <property type="entry name" value="CENP-V/GFA"/>
</dbReference>
<dbReference type="RefSeq" id="XP_064670716.1">
    <property type="nucleotide sequence ID" value="XM_064810432.1"/>
</dbReference>
<evidence type="ECO:0000256" key="3">
    <source>
        <dbReference type="ARBA" id="ARBA00022833"/>
    </source>
</evidence>
<proteinExistence type="inferred from homology"/>
<evidence type="ECO:0000256" key="1">
    <source>
        <dbReference type="ARBA" id="ARBA00005495"/>
    </source>
</evidence>
<dbReference type="Pfam" id="PF04828">
    <property type="entry name" value="GFA"/>
    <property type="match status" value="1"/>
</dbReference>
<evidence type="ECO:0000256" key="2">
    <source>
        <dbReference type="ARBA" id="ARBA00022723"/>
    </source>
</evidence>
<reference evidence="6" key="2">
    <citation type="submission" date="2023-05" db="EMBL/GenBank/DDBJ databases">
        <authorList>
            <consortium name="Lawrence Berkeley National Laboratory"/>
            <person name="Steindorff A."/>
            <person name="Hensen N."/>
            <person name="Bonometti L."/>
            <person name="Westerberg I."/>
            <person name="Brannstrom I.O."/>
            <person name="Guillou S."/>
            <person name="Cros-Aarteil S."/>
            <person name="Calhoun S."/>
            <person name="Haridas S."/>
            <person name="Kuo A."/>
            <person name="Mondo S."/>
            <person name="Pangilinan J."/>
            <person name="Riley R."/>
            <person name="Labutti K."/>
            <person name="Andreopoulos B."/>
            <person name="Lipzen A."/>
            <person name="Chen C."/>
            <person name="Yanf M."/>
            <person name="Daum C."/>
            <person name="Ng V."/>
            <person name="Clum A."/>
            <person name="Ohm R."/>
            <person name="Martin F."/>
            <person name="Silar P."/>
            <person name="Natvig D."/>
            <person name="Lalanne C."/>
            <person name="Gautier V."/>
            <person name="Ament-Velasquez S.L."/>
            <person name="Kruys A."/>
            <person name="Hutchinson M.I."/>
            <person name="Powell A.J."/>
            <person name="Barry K."/>
            <person name="Miller A.N."/>
            <person name="Grigoriev I.V."/>
            <person name="Debuchy R."/>
            <person name="Gladieux P."/>
            <person name="Thoren M.H."/>
            <person name="Johannesson H."/>
        </authorList>
    </citation>
    <scope>NUCLEOTIDE SEQUENCE</scope>
    <source>
        <strain evidence="6">CBS 508.74</strain>
    </source>
</reference>
<keyword evidence="7" id="KW-1185">Reference proteome</keyword>
<feature type="domain" description="CENP-V/GFA" evidence="5">
    <location>
        <begin position="1"/>
        <end position="135"/>
    </location>
</feature>
<dbReference type="Gene3D" id="3.90.1590.10">
    <property type="entry name" value="glutathione-dependent formaldehyde- activating enzyme (gfa)"/>
    <property type="match status" value="1"/>
</dbReference>
<gene>
    <name evidence="6" type="ORF">N656DRAFT_644348</name>
</gene>
<evidence type="ECO:0000313" key="7">
    <source>
        <dbReference type="Proteomes" id="UP001302812"/>
    </source>
</evidence>
<reference evidence="6" key="1">
    <citation type="journal article" date="2023" name="Mol. Phylogenet. Evol.">
        <title>Genome-scale phylogeny and comparative genomics of the fungal order Sordariales.</title>
        <authorList>
            <person name="Hensen N."/>
            <person name="Bonometti L."/>
            <person name="Westerberg I."/>
            <person name="Brannstrom I.O."/>
            <person name="Guillou S."/>
            <person name="Cros-Aarteil S."/>
            <person name="Calhoun S."/>
            <person name="Haridas S."/>
            <person name="Kuo A."/>
            <person name="Mondo S."/>
            <person name="Pangilinan J."/>
            <person name="Riley R."/>
            <person name="LaButti K."/>
            <person name="Andreopoulos B."/>
            <person name="Lipzen A."/>
            <person name="Chen C."/>
            <person name="Yan M."/>
            <person name="Daum C."/>
            <person name="Ng V."/>
            <person name="Clum A."/>
            <person name="Steindorff A."/>
            <person name="Ohm R.A."/>
            <person name="Martin F."/>
            <person name="Silar P."/>
            <person name="Natvig D.O."/>
            <person name="Lalanne C."/>
            <person name="Gautier V."/>
            <person name="Ament-Velasquez S.L."/>
            <person name="Kruys A."/>
            <person name="Hutchinson M.I."/>
            <person name="Powell A.J."/>
            <person name="Barry K."/>
            <person name="Miller A.N."/>
            <person name="Grigoriev I.V."/>
            <person name="Debuchy R."/>
            <person name="Gladieux P."/>
            <person name="Hiltunen Thoren M."/>
            <person name="Johannesson H."/>
        </authorList>
    </citation>
    <scope>NUCLEOTIDE SEQUENCE</scope>
    <source>
        <strain evidence="6">CBS 508.74</strain>
    </source>
</reference>
<name>A0AAN6TFB9_9PEZI</name>
<organism evidence="6 7">
    <name type="scientific">Canariomyces notabilis</name>
    <dbReference type="NCBI Taxonomy" id="2074819"/>
    <lineage>
        <taxon>Eukaryota</taxon>
        <taxon>Fungi</taxon>
        <taxon>Dikarya</taxon>
        <taxon>Ascomycota</taxon>
        <taxon>Pezizomycotina</taxon>
        <taxon>Sordariomycetes</taxon>
        <taxon>Sordariomycetidae</taxon>
        <taxon>Sordariales</taxon>
        <taxon>Chaetomiaceae</taxon>
        <taxon>Canariomyces</taxon>
    </lineage>
</organism>
<dbReference type="GO" id="GO:0016846">
    <property type="term" value="F:carbon-sulfur lyase activity"/>
    <property type="evidence" value="ECO:0007669"/>
    <property type="project" value="InterPro"/>
</dbReference>